<dbReference type="Gene3D" id="1.10.287.1150">
    <property type="entry name" value="TPP helical domain"/>
    <property type="match status" value="1"/>
</dbReference>
<dbReference type="FunFam" id="3.40.50.970:FF:000036">
    <property type="entry name" value="2-oxoglutarate dehydrogenase E1 component"/>
    <property type="match status" value="1"/>
</dbReference>
<feature type="domain" description="Peripheral subunit-binding (PSBD)" evidence="13">
    <location>
        <begin position="221"/>
        <end position="258"/>
    </location>
</feature>
<dbReference type="GO" id="GO:0008683">
    <property type="term" value="F:2-oxoglutarate decarboxylase activity"/>
    <property type="evidence" value="ECO:0007669"/>
    <property type="project" value="UniProtKB-EC"/>
</dbReference>
<dbReference type="InterPro" id="IPR004167">
    <property type="entry name" value="PSBD"/>
</dbReference>
<dbReference type="Pfam" id="PF00676">
    <property type="entry name" value="E1_dh"/>
    <property type="match status" value="1"/>
</dbReference>
<evidence type="ECO:0000256" key="11">
    <source>
        <dbReference type="ARBA" id="ARBA00052761"/>
    </source>
</evidence>
<dbReference type="Gene3D" id="3.30.559.10">
    <property type="entry name" value="Chloramphenicol acetyltransferase-like domain"/>
    <property type="match status" value="1"/>
</dbReference>
<evidence type="ECO:0000256" key="2">
    <source>
        <dbReference type="ARBA" id="ARBA00001964"/>
    </source>
</evidence>
<dbReference type="InterPro" id="IPR011603">
    <property type="entry name" value="2oxoglutarate_DH_E1"/>
</dbReference>
<dbReference type="UniPathway" id="UPA00223">
    <property type="reaction ID" value="UER00997"/>
</dbReference>
<dbReference type="GO" id="GO:0004149">
    <property type="term" value="F:dihydrolipoyllysine-residue succinyltransferase activity"/>
    <property type="evidence" value="ECO:0007669"/>
    <property type="project" value="UniProtKB-EC"/>
</dbReference>
<evidence type="ECO:0000256" key="6">
    <source>
        <dbReference type="ARBA" id="ARBA00022823"/>
    </source>
</evidence>
<dbReference type="GO" id="GO:0004591">
    <property type="term" value="F:oxoglutarate dehydrogenase (succinyl-transferring) activity"/>
    <property type="evidence" value="ECO:0007669"/>
    <property type="project" value="TreeGrafter"/>
</dbReference>
<evidence type="ECO:0000256" key="8">
    <source>
        <dbReference type="ARBA" id="ARBA00023002"/>
    </source>
</evidence>
<comment type="caution">
    <text evidence="14">The sequence shown here is derived from an EMBL/GenBank/DDBJ whole genome shotgun (WGS) entry which is preliminary data.</text>
</comment>
<dbReference type="PANTHER" id="PTHR23152:SF4">
    <property type="entry name" value="2-OXOADIPATE DEHYDROGENASE COMPLEX COMPONENT E1"/>
    <property type="match status" value="1"/>
</dbReference>
<evidence type="ECO:0000256" key="4">
    <source>
        <dbReference type="ARBA" id="ARBA00007317"/>
    </source>
</evidence>
<dbReference type="GO" id="GO:0005829">
    <property type="term" value="C:cytosol"/>
    <property type="evidence" value="ECO:0007669"/>
    <property type="project" value="TreeGrafter"/>
</dbReference>
<keyword evidence="6" id="KW-0450">Lipoyl</keyword>
<evidence type="ECO:0000256" key="1">
    <source>
        <dbReference type="ARBA" id="ARBA00001946"/>
    </source>
</evidence>
<accession>E6Q3Q9</accession>
<keyword evidence="10" id="KW-0511">Multifunctional enzyme</keyword>
<keyword evidence="14" id="KW-0456">Lyase</keyword>
<dbReference type="NCBIfam" id="NF008907">
    <property type="entry name" value="PRK12270.1"/>
    <property type="match status" value="1"/>
</dbReference>
<dbReference type="SMART" id="SM00861">
    <property type="entry name" value="Transket_pyr"/>
    <property type="match status" value="1"/>
</dbReference>
<dbReference type="Pfam" id="PF00198">
    <property type="entry name" value="2-oxoacid_dh"/>
    <property type="match status" value="1"/>
</dbReference>
<dbReference type="SUPFAM" id="SSF52777">
    <property type="entry name" value="CoA-dependent acyltransferases"/>
    <property type="match status" value="1"/>
</dbReference>
<keyword evidence="8" id="KW-0560">Oxidoreductase</keyword>
<dbReference type="NCBIfam" id="NF006914">
    <property type="entry name" value="PRK09404.1"/>
    <property type="match status" value="1"/>
</dbReference>
<dbReference type="PROSITE" id="PS00189">
    <property type="entry name" value="LIPOYL"/>
    <property type="match status" value="2"/>
</dbReference>
<feature type="domain" description="Lipoyl-binding" evidence="12">
    <location>
        <begin position="5"/>
        <end position="80"/>
    </location>
</feature>
<dbReference type="CDD" id="cd06849">
    <property type="entry name" value="lipoyl_domain"/>
    <property type="match status" value="2"/>
</dbReference>
<proteinExistence type="inferred from homology"/>
<dbReference type="PROSITE" id="PS50968">
    <property type="entry name" value="BIOTINYL_LIPOYL"/>
    <property type="match status" value="2"/>
</dbReference>
<gene>
    <name evidence="14" type="primary">kgd</name>
    <name evidence="14" type="ORF">CARN4_0812</name>
</gene>
<evidence type="ECO:0000259" key="12">
    <source>
        <dbReference type="PROSITE" id="PS50968"/>
    </source>
</evidence>
<dbReference type="InterPro" id="IPR011053">
    <property type="entry name" value="Single_hybrid_motif"/>
</dbReference>
<evidence type="ECO:0000256" key="3">
    <source>
        <dbReference type="ARBA" id="ARBA00004813"/>
    </source>
</evidence>
<dbReference type="SUPFAM" id="SSF52518">
    <property type="entry name" value="Thiamin diphosphate-binding fold (THDP-binding)"/>
    <property type="match status" value="2"/>
</dbReference>
<dbReference type="EC" id="4.1.1.71" evidence="14"/>
<dbReference type="InterPro" id="IPR023213">
    <property type="entry name" value="CAT-like_dom_sf"/>
</dbReference>
<dbReference type="EMBL" id="CABO01000025">
    <property type="protein sequence ID" value="CBI01820.1"/>
    <property type="molecule type" value="Genomic_DNA"/>
</dbReference>
<dbReference type="SUPFAM" id="SSF51230">
    <property type="entry name" value="Single hybrid motif"/>
    <property type="match status" value="2"/>
</dbReference>
<dbReference type="InterPro" id="IPR005475">
    <property type="entry name" value="Transketolase-like_Pyr-bd"/>
</dbReference>
<dbReference type="InterPro" id="IPR036625">
    <property type="entry name" value="E3-bd_dom_sf"/>
</dbReference>
<dbReference type="SUPFAM" id="SSF47005">
    <property type="entry name" value="Peripheral subunit-binding domain of 2-oxo acid dehydrogenase complex"/>
    <property type="match status" value="1"/>
</dbReference>
<protein>
    <submittedName>
        <fullName evidence="14">2-oxoglutarate decarboxylase (Alpha-ketoglutarate decarboxylase) (2-oxoglutarate carboxy-lyase)</fullName>
        <ecNumber evidence="14">4.1.1.71</ecNumber>
    </submittedName>
</protein>
<comment type="pathway">
    <text evidence="3">Carbohydrate metabolism; tricarboxylic acid cycle; succinyl-CoA from 2-oxoglutarate (dehydrogenase route): step 1/1.</text>
</comment>
<dbReference type="InterPro" id="IPR003016">
    <property type="entry name" value="2-oxoA_DH_lipoyl-BS"/>
</dbReference>
<evidence type="ECO:0000259" key="13">
    <source>
        <dbReference type="PROSITE" id="PS51826"/>
    </source>
</evidence>
<evidence type="ECO:0000256" key="9">
    <source>
        <dbReference type="ARBA" id="ARBA00023052"/>
    </source>
</evidence>
<dbReference type="Pfam" id="PF16870">
    <property type="entry name" value="OxoGdeHyase_C"/>
    <property type="match status" value="1"/>
</dbReference>
<dbReference type="InterPro" id="IPR029061">
    <property type="entry name" value="THDP-binding"/>
</dbReference>
<dbReference type="PANTHER" id="PTHR23152">
    <property type="entry name" value="2-OXOGLUTARATE DEHYDROGENASE"/>
    <property type="match status" value="1"/>
</dbReference>
<dbReference type="Pfam" id="PF02817">
    <property type="entry name" value="E3_binding"/>
    <property type="match status" value="1"/>
</dbReference>
<organism evidence="14">
    <name type="scientific">mine drainage metagenome</name>
    <dbReference type="NCBI Taxonomy" id="410659"/>
    <lineage>
        <taxon>unclassified sequences</taxon>
        <taxon>metagenomes</taxon>
        <taxon>ecological metagenomes</taxon>
    </lineage>
</organism>
<comment type="cofactor">
    <cofactor evidence="2">
        <name>thiamine diphosphate</name>
        <dbReference type="ChEBI" id="CHEBI:58937"/>
    </cofactor>
</comment>
<dbReference type="Gene3D" id="2.40.50.100">
    <property type="match status" value="2"/>
</dbReference>
<dbReference type="PROSITE" id="PS51826">
    <property type="entry name" value="PSBD"/>
    <property type="match status" value="1"/>
</dbReference>
<keyword evidence="9" id="KW-0786">Thiamine pyrophosphate</keyword>
<dbReference type="Gene3D" id="3.40.50.11610">
    <property type="entry name" value="Multifunctional 2-oxoglutarate metabolism enzyme, C-terminal domain"/>
    <property type="match status" value="1"/>
</dbReference>
<dbReference type="GO" id="GO:0030976">
    <property type="term" value="F:thiamine pyrophosphate binding"/>
    <property type="evidence" value="ECO:0007669"/>
    <property type="project" value="InterPro"/>
</dbReference>
<comment type="cofactor">
    <cofactor evidence="1">
        <name>Mg(2+)</name>
        <dbReference type="ChEBI" id="CHEBI:18420"/>
    </cofactor>
</comment>
<reference evidence="14" key="1">
    <citation type="submission" date="2009-10" db="EMBL/GenBank/DDBJ databases">
        <title>Diversity of trophic interactions inside an arsenic-rich microbial ecosystem.</title>
        <authorList>
            <person name="Bertin P.N."/>
            <person name="Heinrich-Salmeron A."/>
            <person name="Pelletier E."/>
            <person name="Goulhen-Chollet F."/>
            <person name="Arsene-Ploetze F."/>
            <person name="Gallien S."/>
            <person name="Calteau A."/>
            <person name="Vallenet D."/>
            <person name="Casiot C."/>
            <person name="Chane-Woon-Ming B."/>
            <person name="Giloteaux L."/>
            <person name="Barakat M."/>
            <person name="Bonnefoy V."/>
            <person name="Bruneel O."/>
            <person name="Chandler M."/>
            <person name="Cleiss J."/>
            <person name="Duran R."/>
            <person name="Elbaz-Poulichet F."/>
            <person name="Fonknechten N."/>
            <person name="Lauga B."/>
            <person name="Mornico D."/>
            <person name="Ortet P."/>
            <person name="Schaeffer C."/>
            <person name="Siguier P."/>
            <person name="Alexander Thil Smith A."/>
            <person name="Van Dorsselaer A."/>
            <person name="Weissenbach J."/>
            <person name="Medigue C."/>
            <person name="Le Paslier D."/>
        </authorList>
    </citation>
    <scope>NUCLEOTIDE SEQUENCE</scope>
</reference>
<dbReference type="GO" id="GO:0006099">
    <property type="term" value="P:tricarboxylic acid cycle"/>
    <property type="evidence" value="ECO:0007669"/>
    <property type="project" value="UniProtKB-UniPathway"/>
</dbReference>
<dbReference type="Gene3D" id="3.40.50.970">
    <property type="match status" value="1"/>
</dbReference>
<keyword evidence="7" id="KW-0460">Magnesium</keyword>
<dbReference type="InterPro" id="IPR000089">
    <property type="entry name" value="Biotin_lipoyl"/>
</dbReference>
<comment type="catalytic activity">
    <reaction evidence="11">
        <text>N(6)-[(R)-dihydrolipoyl]-L-lysyl-[protein] + succinyl-CoA = N(6)-[(R)-S(8)-succinyldihydrolipoyl]-L-lysyl-[protein] + CoA</text>
        <dbReference type="Rhea" id="RHEA:15213"/>
        <dbReference type="Rhea" id="RHEA-COMP:10475"/>
        <dbReference type="Rhea" id="RHEA-COMP:20092"/>
        <dbReference type="ChEBI" id="CHEBI:57287"/>
        <dbReference type="ChEBI" id="CHEBI:57292"/>
        <dbReference type="ChEBI" id="CHEBI:83100"/>
        <dbReference type="ChEBI" id="CHEBI:83120"/>
        <dbReference type="EC" id="2.3.1.61"/>
    </reaction>
</comment>
<evidence type="ECO:0000313" key="14">
    <source>
        <dbReference type="EMBL" id="CBI01820.1"/>
    </source>
</evidence>
<evidence type="ECO:0000256" key="5">
    <source>
        <dbReference type="ARBA" id="ARBA00022723"/>
    </source>
</evidence>
<dbReference type="Gene3D" id="4.10.320.10">
    <property type="entry name" value="E3-binding domain"/>
    <property type="match status" value="1"/>
</dbReference>
<dbReference type="Gene3D" id="3.40.50.12470">
    <property type="match status" value="1"/>
</dbReference>
<keyword evidence="5" id="KW-0479">Metal-binding</keyword>
<feature type="domain" description="Lipoyl-binding" evidence="12">
    <location>
        <begin position="111"/>
        <end position="186"/>
    </location>
</feature>
<evidence type="ECO:0000256" key="10">
    <source>
        <dbReference type="ARBA" id="ARBA00023268"/>
    </source>
</evidence>
<dbReference type="CDD" id="cd02016">
    <property type="entry name" value="TPP_E1_OGDC_like"/>
    <property type="match status" value="1"/>
</dbReference>
<evidence type="ECO:0000256" key="7">
    <source>
        <dbReference type="ARBA" id="ARBA00022842"/>
    </source>
</evidence>
<dbReference type="InterPro" id="IPR042179">
    <property type="entry name" value="KGD_C_sf"/>
</dbReference>
<name>E6Q3Q9_9ZZZZ</name>
<dbReference type="InterPro" id="IPR001017">
    <property type="entry name" value="DH_E1"/>
</dbReference>
<comment type="similarity">
    <text evidence="4">Belongs to the 2-oxoacid dehydrogenase family.</text>
</comment>
<dbReference type="Pfam" id="PF00364">
    <property type="entry name" value="Biotin_lipoyl"/>
    <property type="match status" value="2"/>
</dbReference>
<dbReference type="GO" id="GO:0046872">
    <property type="term" value="F:metal ion binding"/>
    <property type="evidence" value="ECO:0007669"/>
    <property type="project" value="UniProtKB-KW"/>
</dbReference>
<dbReference type="InterPro" id="IPR031717">
    <property type="entry name" value="ODO-1/KGD_C"/>
</dbReference>
<sequence length="1411" mass="150333">MADTLVQVTLPEMGESVAEGSIVEWRKRVGDFIAEGEPLVDVTTDKVDVEVPAPASGVITSLHGDEGQSVAVGALLAEIDTAASAGAGNGATNGAAKAAAAPAAPAGPPKIVDVTLPEMGESVTEGSVVEVRVKVGDAVAAGDPLVDVTTDKVDVEVPAPAAGVITEILVAEGQTLAVGAVLMRLDENAAVSAAPAKSAPAAKPAASAAPVTAPARSGPLAASHQAQRVARKLELDLTAVRGTGPDGMVLRGDVAAAVGNGSARAASASKSAPQPPLGADVKRTPLQGPAAALVGYMEQSLSIPTATSFRTLGVDVLDARRRELNAAIKAAKRNEKISFTHLIAFAIVQAASEMPFVTYSFRSENGKPTRVEPGVHLGLAVDSERKDGTRFLVVPVIKNADKLDFAGFVAAYDALVAKARENKLVADDLTGASLTLTNPGGIGTVASIPRLMAGQGSILATGAIGYPAGFTNVDETTLRSFGIGKVMQMTNTYDHRVIQGAQSGEFLRRIDRLLQGESEFYERAFSTLALVAGPAPQLGAKAPVPIASASSGAPSDEMMRGVAAAAAIVAAYRTHGHLAANLDPLGSTPPGDESLDPATYGLTHAMQNAIPASVLRVKVPGSTLAEVLPHLRETYSSSLAYEFEHISNREQRRWMRDAIETGSHRTPLSREHQQRLLERLTRGETFERYLRKTYLGQKTFSGEGLDAMVPMLEEMLERFAAEGVANAVLGMAHRGRLNVIAHVVNLPYDELLGEFEAAHQRGEVGDDDVTGDVKYHQGATGVYRSHDGRDITVILAHNPSHLEAVDPVVEGSARALQSDHGAGAPVRDGNRAVPILIHGDAAFTGQGIISEVFNLQSLAGYTTDGTVHIIANNQVGFTTDPHDDRSTRYASDLAKGFDVPIVHVNADDVDACIDAVRLAVDFRRQFQRDVIIDLIGYRRFGHNEQDEPAYTQPLLYDKIKTHPTARELFANKLVAQGIVTAERANEMIEQATAALQSANARVKADGGKSLIEKIAQSTPIETVALQPIDRKQLLAWSEDVVRVPGDFTANKKLIAQFQRRRALIAEKGLVDWGMAEALAFASLVTSGVPVRITGQDTGRGTFSHRHAVLHDVATNASYAPLAHLADAQASFEIHNSPLSEYACLGFEYGYAVTLPKALVLWEAQFGDFVNGAEIIIDQFIAAGQAKWGQTSRLTMLLPHGYEGMGPEHSSARLERFLQLAAEGNLRVAYPSTAGNYFHLLRLQAGSPNPVPLVVMTPKSLLRLESAYGEIDQMATGSFQPVIDDPSVTDKSTIERIVLCTGKIYHDLVAAPQYADRSKTAIVRIELLSPMPGAEMNALLATYPKLKRLVWVQEEPKNMGARAYVRRRLLERLERPLEIDYVGRPYRASPSEGYPGAHAVEQERVIAAALKG</sequence>
<dbReference type="Pfam" id="PF02779">
    <property type="entry name" value="Transket_pyr"/>
    <property type="match status" value="1"/>
</dbReference>
<dbReference type="InterPro" id="IPR001078">
    <property type="entry name" value="2-oxoacid_DH_actylTfrase"/>
</dbReference>
<dbReference type="NCBIfam" id="TIGR00239">
    <property type="entry name" value="2oxo_dh_E1"/>
    <property type="match status" value="1"/>
</dbReference>
<dbReference type="GO" id="GO:0045252">
    <property type="term" value="C:oxoglutarate dehydrogenase complex"/>
    <property type="evidence" value="ECO:0007669"/>
    <property type="project" value="TreeGrafter"/>
</dbReference>